<dbReference type="EMBL" id="QJKJ01007867">
    <property type="protein sequence ID" value="RDX81645.1"/>
    <property type="molecule type" value="Genomic_DNA"/>
</dbReference>
<accession>A0A371FTH0</accession>
<protein>
    <submittedName>
        <fullName evidence="1">Uncharacterized protein</fullName>
    </submittedName>
</protein>
<evidence type="ECO:0000313" key="2">
    <source>
        <dbReference type="Proteomes" id="UP000257109"/>
    </source>
</evidence>
<reference evidence="1" key="1">
    <citation type="submission" date="2018-05" db="EMBL/GenBank/DDBJ databases">
        <title>Draft genome of Mucuna pruriens seed.</title>
        <authorList>
            <person name="Nnadi N.E."/>
            <person name="Vos R."/>
            <person name="Hasami M.H."/>
            <person name="Devisetty U.K."/>
            <person name="Aguiy J.C."/>
        </authorList>
    </citation>
    <scope>NUCLEOTIDE SEQUENCE [LARGE SCALE GENOMIC DNA]</scope>
    <source>
        <strain evidence="1">JCA_2017</strain>
    </source>
</reference>
<name>A0A371FTH0_MUCPR</name>
<feature type="non-terminal residue" evidence="1">
    <location>
        <position position="1"/>
    </location>
</feature>
<proteinExistence type="predicted"/>
<evidence type="ECO:0000313" key="1">
    <source>
        <dbReference type="EMBL" id="RDX81645.1"/>
    </source>
</evidence>
<keyword evidence="2" id="KW-1185">Reference proteome</keyword>
<organism evidence="1 2">
    <name type="scientific">Mucuna pruriens</name>
    <name type="common">Velvet bean</name>
    <name type="synonym">Dolichos pruriens</name>
    <dbReference type="NCBI Taxonomy" id="157652"/>
    <lineage>
        <taxon>Eukaryota</taxon>
        <taxon>Viridiplantae</taxon>
        <taxon>Streptophyta</taxon>
        <taxon>Embryophyta</taxon>
        <taxon>Tracheophyta</taxon>
        <taxon>Spermatophyta</taxon>
        <taxon>Magnoliopsida</taxon>
        <taxon>eudicotyledons</taxon>
        <taxon>Gunneridae</taxon>
        <taxon>Pentapetalae</taxon>
        <taxon>rosids</taxon>
        <taxon>fabids</taxon>
        <taxon>Fabales</taxon>
        <taxon>Fabaceae</taxon>
        <taxon>Papilionoideae</taxon>
        <taxon>50 kb inversion clade</taxon>
        <taxon>NPAAA clade</taxon>
        <taxon>indigoferoid/millettioid clade</taxon>
        <taxon>Phaseoleae</taxon>
        <taxon>Mucuna</taxon>
    </lineage>
</organism>
<comment type="caution">
    <text evidence="1">The sequence shown here is derived from an EMBL/GenBank/DDBJ whole genome shotgun (WGS) entry which is preliminary data.</text>
</comment>
<sequence length="106" mass="12107">MRSLLYTQVCIRPDIAFVVGVLGRRETKILGRTEMIWLRKIANQLFMTIKGILLRSTTNIHGPRHHDHSGFLKDNIPTNDALNSPGSILHVSFYSNKFHAKLIELL</sequence>
<dbReference type="AlphaFoldDB" id="A0A371FTH0"/>
<gene>
    <name evidence="1" type="ORF">CR513_37656</name>
</gene>
<dbReference type="Proteomes" id="UP000257109">
    <property type="component" value="Unassembled WGS sequence"/>
</dbReference>